<dbReference type="GO" id="GO:0033038">
    <property type="term" value="F:bitter taste receptor activity"/>
    <property type="evidence" value="ECO:0007669"/>
    <property type="project" value="InterPro"/>
</dbReference>
<protein>
    <recommendedName>
        <fullName evidence="13">Taste receptor type 2 member 5</fullName>
    </recommendedName>
</protein>
<dbReference type="Pfam" id="PF05296">
    <property type="entry name" value="TAS2R"/>
    <property type="match status" value="1"/>
</dbReference>
<reference evidence="16 17" key="1">
    <citation type="submission" date="2019-06" db="EMBL/GenBank/DDBJ databases">
        <title>Discovery of a novel chromosome fission-fusion reversal in muntjac.</title>
        <authorList>
            <person name="Mudd A.B."/>
            <person name="Bredeson J.V."/>
            <person name="Baum R."/>
            <person name="Hockemeyer D."/>
            <person name="Rokhsar D.S."/>
        </authorList>
    </citation>
    <scope>NUCLEOTIDE SEQUENCE [LARGE SCALE GENOMIC DNA]</scope>
    <source>
        <strain evidence="16">UCam_UCB_Mr</strain>
        <tissue evidence="16">Fibroblast cell line</tissue>
    </source>
</reference>
<keyword evidence="5 15" id="KW-0812">Transmembrane</keyword>
<evidence type="ECO:0000256" key="11">
    <source>
        <dbReference type="ARBA" id="ARBA00023224"/>
    </source>
</evidence>
<evidence type="ECO:0000256" key="7">
    <source>
        <dbReference type="ARBA" id="ARBA00023040"/>
    </source>
</evidence>
<sequence>MLVAVAEFLIGLVGNGVFVVWSFRERLRTFRSPYPDREHAVSLWLKQRTYYLSCCCFLVYFMINFPSQGNSSILFPLSNWHYIYILQLNTGSMMPCMMFLVSSGLLIVPLYRHYRKMKVHTAGRRDAQAKAHITVRKSLACFLILYMVYILASPFSISSKTFPVNLITLFISETLPFSSFCHTAHGEPQDEADM</sequence>
<keyword evidence="11" id="KW-0807">Transducer</keyword>
<name>A0A5N3XSB9_MUNRE</name>
<evidence type="ECO:0000256" key="14">
    <source>
        <dbReference type="RuleBase" id="RU004423"/>
    </source>
</evidence>
<keyword evidence="17" id="KW-1185">Reference proteome</keyword>
<dbReference type="GO" id="GO:0016020">
    <property type="term" value="C:membrane"/>
    <property type="evidence" value="ECO:0007669"/>
    <property type="project" value="UniProtKB-SubCell"/>
</dbReference>
<evidence type="ECO:0000256" key="3">
    <source>
        <dbReference type="ARBA" id="ARBA00022480"/>
    </source>
</evidence>
<feature type="transmembrane region" description="Helical" evidence="15">
    <location>
        <begin position="6"/>
        <end position="23"/>
    </location>
</feature>
<evidence type="ECO:0000256" key="6">
    <source>
        <dbReference type="ARBA" id="ARBA00022989"/>
    </source>
</evidence>
<evidence type="ECO:0000256" key="2">
    <source>
        <dbReference type="ARBA" id="ARBA00007376"/>
    </source>
</evidence>
<evidence type="ECO:0000256" key="12">
    <source>
        <dbReference type="ARBA" id="ARBA00024847"/>
    </source>
</evidence>
<keyword evidence="8 15" id="KW-0472">Membrane</keyword>
<evidence type="ECO:0000256" key="8">
    <source>
        <dbReference type="ARBA" id="ARBA00023136"/>
    </source>
</evidence>
<dbReference type="AlphaFoldDB" id="A0A5N3XSB9"/>
<feature type="transmembrane region" description="Helical" evidence="15">
    <location>
        <begin position="83"/>
        <end position="108"/>
    </location>
</feature>
<keyword evidence="4" id="KW-0716">Sensory transduction</keyword>
<evidence type="ECO:0000256" key="10">
    <source>
        <dbReference type="ARBA" id="ARBA00023180"/>
    </source>
</evidence>
<evidence type="ECO:0000256" key="5">
    <source>
        <dbReference type="ARBA" id="ARBA00022692"/>
    </source>
</evidence>
<keyword evidence="6 15" id="KW-1133">Transmembrane helix</keyword>
<dbReference type="GO" id="GO:0004930">
    <property type="term" value="F:G protein-coupled receptor activity"/>
    <property type="evidence" value="ECO:0007669"/>
    <property type="project" value="UniProtKB-KW"/>
</dbReference>
<comment type="function">
    <text evidence="12">Receptor that may play a role in the perception of bitterness and is gustducin-linked. May play a role in sensing the chemical composition of the gastrointestinal content. The activity of this receptor may stimulate alpha gustducin, mediate PLC-beta-2 activation and lead to the gating of TRPM5.</text>
</comment>
<accession>A0A5N3XSB9</accession>
<feature type="transmembrane region" description="Helical" evidence="15">
    <location>
        <begin position="139"/>
        <end position="157"/>
    </location>
</feature>
<proteinExistence type="inferred from homology"/>
<evidence type="ECO:0000256" key="4">
    <source>
        <dbReference type="ARBA" id="ARBA00022606"/>
    </source>
</evidence>
<keyword evidence="9" id="KW-0675">Receptor</keyword>
<comment type="caution">
    <text evidence="16">The sequence shown here is derived from an EMBL/GenBank/DDBJ whole genome shotgun (WGS) entry which is preliminary data.</text>
</comment>
<keyword evidence="10" id="KW-0325">Glycoprotein</keyword>
<evidence type="ECO:0000256" key="1">
    <source>
        <dbReference type="ARBA" id="ARBA00004141"/>
    </source>
</evidence>
<evidence type="ECO:0000313" key="16">
    <source>
        <dbReference type="EMBL" id="KAB0376023.1"/>
    </source>
</evidence>
<keyword evidence="3" id="KW-0919">Taste</keyword>
<evidence type="ECO:0000256" key="9">
    <source>
        <dbReference type="ARBA" id="ARBA00023170"/>
    </source>
</evidence>
<dbReference type="PANTHER" id="PTHR11394:SF8">
    <property type="entry name" value="TASTE RECEPTOR TYPE 2 MEMBER 5"/>
    <property type="match status" value="1"/>
</dbReference>
<evidence type="ECO:0000256" key="13">
    <source>
        <dbReference type="ARBA" id="ARBA00039712"/>
    </source>
</evidence>
<keyword evidence="7" id="KW-0297">G-protein coupled receptor</keyword>
<dbReference type="Proteomes" id="UP000326062">
    <property type="component" value="Chromosome 6"/>
</dbReference>
<comment type="subcellular location">
    <subcellularLocation>
        <location evidence="1">Membrane</location>
        <topology evidence="1">Multi-pass membrane protein</topology>
    </subcellularLocation>
</comment>
<comment type="similarity">
    <text evidence="2 14">Belongs to the G-protein coupled receptor T2R family.</text>
</comment>
<evidence type="ECO:0000313" key="17">
    <source>
        <dbReference type="Proteomes" id="UP000326062"/>
    </source>
</evidence>
<gene>
    <name evidence="16" type="ORF">FD755_012666</name>
</gene>
<organism evidence="16 17">
    <name type="scientific">Muntiacus reevesi</name>
    <name type="common">Reeves' muntjac</name>
    <name type="synonym">Cervus reevesi</name>
    <dbReference type="NCBI Taxonomy" id="9886"/>
    <lineage>
        <taxon>Eukaryota</taxon>
        <taxon>Metazoa</taxon>
        <taxon>Chordata</taxon>
        <taxon>Craniata</taxon>
        <taxon>Vertebrata</taxon>
        <taxon>Euteleostomi</taxon>
        <taxon>Mammalia</taxon>
        <taxon>Eutheria</taxon>
        <taxon>Laurasiatheria</taxon>
        <taxon>Artiodactyla</taxon>
        <taxon>Ruminantia</taxon>
        <taxon>Pecora</taxon>
        <taxon>Cervidae</taxon>
        <taxon>Muntiacinae</taxon>
        <taxon>Muntiacus</taxon>
    </lineage>
</organism>
<evidence type="ECO:0000256" key="15">
    <source>
        <dbReference type="SAM" id="Phobius"/>
    </source>
</evidence>
<dbReference type="InterPro" id="IPR007960">
    <property type="entry name" value="TAS2R"/>
</dbReference>
<dbReference type="EMBL" id="VCEB01000006">
    <property type="protein sequence ID" value="KAB0376023.1"/>
    <property type="molecule type" value="Genomic_DNA"/>
</dbReference>
<dbReference type="PANTHER" id="PTHR11394">
    <property type="entry name" value="TASTE RECEPTOR TYPE 2"/>
    <property type="match status" value="1"/>
</dbReference>
<feature type="transmembrane region" description="Helical" evidence="15">
    <location>
        <begin position="43"/>
        <end position="63"/>
    </location>
</feature>